<evidence type="ECO:0000256" key="6">
    <source>
        <dbReference type="ARBA" id="ARBA00023136"/>
    </source>
</evidence>
<dbReference type="InterPro" id="IPR020846">
    <property type="entry name" value="MFS_dom"/>
</dbReference>
<dbReference type="PROSITE" id="PS50850">
    <property type="entry name" value="MFS"/>
    <property type="match status" value="1"/>
</dbReference>
<dbReference type="GeneID" id="106160107"/>
<feature type="transmembrane region" description="Helical" evidence="7">
    <location>
        <begin position="403"/>
        <end position="421"/>
    </location>
</feature>
<organism evidence="9 10">
    <name type="scientific">Lingula anatina</name>
    <name type="common">Brachiopod</name>
    <name type="synonym">Lingula unguis</name>
    <dbReference type="NCBI Taxonomy" id="7574"/>
    <lineage>
        <taxon>Eukaryota</taxon>
        <taxon>Metazoa</taxon>
        <taxon>Spiralia</taxon>
        <taxon>Lophotrochozoa</taxon>
        <taxon>Brachiopoda</taxon>
        <taxon>Linguliformea</taxon>
        <taxon>Lingulata</taxon>
        <taxon>Lingulida</taxon>
        <taxon>Linguloidea</taxon>
        <taxon>Lingulidae</taxon>
        <taxon>Lingula</taxon>
    </lineage>
</organism>
<evidence type="ECO:0000256" key="2">
    <source>
        <dbReference type="ARBA" id="ARBA00022448"/>
    </source>
</evidence>
<protein>
    <submittedName>
        <fullName evidence="10">Uncharacterized transporter slc-17.2-like</fullName>
    </submittedName>
</protein>
<feature type="transmembrane region" description="Helical" evidence="7">
    <location>
        <begin position="372"/>
        <end position="391"/>
    </location>
</feature>
<evidence type="ECO:0000256" key="1">
    <source>
        <dbReference type="ARBA" id="ARBA00004141"/>
    </source>
</evidence>
<dbReference type="SUPFAM" id="SSF103473">
    <property type="entry name" value="MFS general substrate transporter"/>
    <property type="match status" value="1"/>
</dbReference>
<dbReference type="PROSITE" id="PS00217">
    <property type="entry name" value="SUGAR_TRANSPORT_2"/>
    <property type="match status" value="1"/>
</dbReference>
<evidence type="ECO:0000259" key="8">
    <source>
        <dbReference type="PROSITE" id="PS50850"/>
    </source>
</evidence>
<feature type="transmembrane region" description="Helical" evidence="7">
    <location>
        <begin position="441"/>
        <end position="460"/>
    </location>
</feature>
<dbReference type="InterPro" id="IPR011701">
    <property type="entry name" value="MFS"/>
</dbReference>
<evidence type="ECO:0000256" key="3">
    <source>
        <dbReference type="ARBA" id="ARBA00022692"/>
    </source>
</evidence>
<proteinExistence type="predicted"/>
<keyword evidence="3 7" id="KW-0812">Transmembrane</keyword>
<keyword evidence="9" id="KW-1185">Reference proteome</keyword>
<evidence type="ECO:0000256" key="5">
    <source>
        <dbReference type="ARBA" id="ARBA00022989"/>
    </source>
</evidence>
<evidence type="ECO:0000313" key="10">
    <source>
        <dbReference type="RefSeq" id="XP_013392079.1"/>
    </source>
</evidence>
<dbReference type="AlphaFoldDB" id="A0A1S3I3Z5"/>
<evidence type="ECO:0000256" key="7">
    <source>
        <dbReference type="SAM" id="Phobius"/>
    </source>
</evidence>
<accession>A0A1S3I3Z5</accession>
<feature type="transmembrane region" description="Helical" evidence="7">
    <location>
        <begin position="115"/>
        <end position="134"/>
    </location>
</feature>
<dbReference type="PANTHER" id="PTHR11662:SF399">
    <property type="entry name" value="FI19708P1-RELATED"/>
    <property type="match status" value="1"/>
</dbReference>
<keyword evidence="6 7" id="KW-0472">Membrane</keyword>
<dbReference type="InterPro" id="IPR036259">
    <property type="entry name" value="MFS_trans_sf"/>
</dbReference>
<gene>
    <name evidence="10" type="primary">LOC106160107</name>
</gene>
<dbReference type="Pfam" id="PF07690">
    <property type="entry name" value="MFS_1"/>
    <property type="match status" value="1"/>
</dbReference>
<keyword evidence="2" id="KW-0813">Transport</keyword>
<dbReference type="InParanoid" id="A0A1S3I3Z5"/>
<dbReference type="GO" id="GO:0015293">
    <property type="term" value="F:symporter activity"/>
    <property type="evidence" value="ECO:0007669"/>
    <property type="project" value="UniProtKB-KW"/>
</dbReference>
<keyword evidence="4" id="KW-0769">Symport</keyword>
<dbReference type="FunFam" id="1.20.1250.20:FF:000003">
    <property type="entry name" value="Solute carrier family 17 member 3"/>
    <property type="match status" value="1"/>
</dbReference>
<dbReference type="GO" id="GO:0006820">
    <property type="term" value="P:monoatomic anion transport"/>
    <property type="evidence" value="ECO:0007669"/>
    <property type="project" value="TreeGrafter"/>
</dbReference>
<feature type="transmembrane region" description="Helical" evidence="7">
    <location>
        <begin position="309"/>
        <end position="327"/>
    </location>
</feature>
<dbReference type="GO" id="GO:0016020">
    <property type="term" value="C:membrane"/>
    <property type="evidence" value="ECO:0007669"/>
    <property type="project" value="UniProtKB-SubCell"/>
</dbReference>
<dbReference type="Proteomes" id="UP000085678">
    <property type="component" value="Unplaced"/>
</dbReference>
<dbReference type="InterPro" id="IPR050382">
    <property type="entry name" value="MFS_Na/Anion_cotransporter"/>
</dbReference>
<feature type="transmembrane region" description="Helical" evidence="7">
    <location>
        <begin position="208"/>
        <end position="229"/>
    </location>
</feature>
<dbReference type="RefSeq" id="XP_013392079.1">
    <property type="nucleotide sequence ID" value="XM_013536625.1"/>
</dbReference>
<comment type="subcellular location">
    <subcellularLocation>
        <location evidence="1">Membrane</location>
        <topology evidence="1">Multi-pass membrane protein</topology>
    </subcellularLocation>
</comment>
<dbReference type="InterPro" id="IPR005829">
    <property type="entry name" value="Sugar_transporter_CS"/>
</dbReference>
<evidence type="ECO:0000313" key="9">
    <source>
        <dbReference type="Proteomes" id="UP000085678"/>
    </source>
</evidence>
<reference evidence="10" key="1">
    <citation type="submission" date="2025-08" db="UniProtKB">
        <authorList>
            <consortium name="RefSeq"/>
        </authorList>
    </citation>
    <scope>IDENTIFICATION</scope>
    <source>
        <tissue evidence="10">Gonads</tissue>
    </source>
</reference>
<dbReference type="KEGG" id="lak:106160107"/>
<feature type="transmembrane region" description="Helical" evidence="7">
    <location>
        <begin position="175"/>
        <end position="196"/>
    </location>
</feature>
<feature type="transmembrane region" description="Helical" evidence="7">
    <location>
        <begin position="347"/>
        <end position="366"/>
    </location>
</feature>
<dbReference type="CDD" id="cd17318">
    <property type="entry name" value="MFS_SLC17"/>
    <property type="match status" value="1"/>
</dbReference>
<dbReference type="STRING" id="7574.A0A1S3I3Z5"/>
<feature type="transmembrane region" description="Helical" evidence="7">
    <location>
        <begin position="140"/>
        <end position="163"/>
    </location>
</feature>
<keyword evidence="5 7" id="KW-1133">Transmembrane helix</keyword>
<feature type="transmembrane region" description="Helical" evidence="7">
    <location>
        <begin position="88"/>
        <end position="108"/>
    </location>
</feature>
<evidence type="ECO:0000256" key="4">
    <source>
        <dbReference type="ARBA" id="ARBA00022847"/>
    </source>
</evidence>
<sequence length="495" mass="54662">MGFMCTINVYALRTNLSFAIVCMVKENISEEYGPTLNGTNTSVRGARYDENNTLDASIRSRCVSVDVGDSRRSYEGEFDWDKSLRGTILSSFFYGYICTQILGGWLAGRYGGKHVLGTAMVIVLAMTVVTPIAARSHPYLVIAVRVLMGLADGVVFPSMHTLWGQWAPPLERSKLMTFCYSGIFVGIIVALSFSGVLCEIQLDGGWPFIFYVYGATCFLWLCCWHIFVFDSPARHPRISQSERRYIERAIGHPPGEKRVAVPWLQFARSPAVWAIVVAHTCNNWGHYTLMTSLPLFMKEVLAFDIKQNGVYSALPFAAMAGGVVLCGQLADQLRRRAVLSTTWTRKLFQAVGGFLPAAFMVATAFIDCDTRMAGVAFLTLAMTFSAGALAGYQINHADIAPRFAGEIFGITNTVATIPGMISPSVVSALTPNGSKEEWQRVLFISGAIYSFGALFFLIFASGEEQSWDKVDNMSYQEDQEAKERFQIDDLALSTL</sequence>
<dbReference type="Gene3D" id="1.20.1250.20">
    <property type="entry name" value="MFS general substrate transporter like domains"/>
    <property type="match status" value="2"/>
</dbReference>
<dbReference type="OrthoDB" id="2985014at2759"/>
<feature type="domain" description="Major facilitator superfamily (MFS) profile" evidence="8">
    <location>
        <begin position="1"/>
        <end position="464"/>
    </location>
</feature>
<dbReference type="PANTHER" id="PTHR11662">
    <property type="entry name" value="SOLUTE CARRIER FAMILY 17"/>
    <property type="match status" value="1"/>
</dbReference>
<name>A0A1S3I3Z5_LINAN</name>